<dbReference type="EMBL" id="JASSZA010000015">
    <property type="protein sequence ID" value="KAK2093026.1"/>
    <property type="molecule type" value="Genomic_DNA"/>
</dbReference>
<name>A0ABQ9U7J6_SAGOE</name>
<evidence type="ECO:0000256" key="1">
    <source>
        <dbReference type="SAM" id="MobiDB-lite"/>
    </source>
</evidence>
<reference evidence="2 3" key="1">
    <citation type="submission" date="2023-05" db="EMBL/GenBank/DDBJ databases">
        <title>B98-5 Cell Line De Novo Hybrid Assembly: An Optical Mapping Approach.</title>
        <authorList>
            <person name="Kananen K."/>
            <person name="Auerbach J.A."/>
            <person name="Kautto E."/>
            <person name="Blachly J.S."/>
        </authorList>
    </citation>
    <scope>NUCLEOTIDE SEQUENCE [LARGE SCALE GENOMIC DNA]</scope>
    <source>
        <strain evidence="2">B95-8</strain>
        <tissue evidence="2">Cell line</tissue>
    </source>
</reference>
<gene>
    <name evidence="2" type="ORF">P7K49_029555</name>
</gene>
<comment type="caution">
    <text evidence="2">The sequence shown here is derived from an EMBL/GenBank/DDBJ whole genome shotgun (WGS) entry which is preliminary data.</text>
</comment>
<proteinExistence type="predicted"/>
<feature type="region of interest" description="Disordered" evidence="1">
    <location>
        <begin position="106"/>
        <end position="153"/>
    </location>
</feature>
<evidence type="ECO:0000313" key="3">
    <source>
        <dbReference type="Proteomes" id="UP001266305"/>
    </source>
</evidence>
<accession>A0ABQ9U7J6</accession>
<evidence type="ECO:0000313" key="2">
    <source>
        <dbReference type="EMBL" id="KAK2093026.1"/>
    </source>
</evidence>
<organism evidence="2 3">
    <name type="scientific">Saguinus oedipus</name>
    <name type="common">Cotton-top tamarin</name>
    <name type="synonym">Oedipomidas oedipus</name>
    <dbReference type="NCBI Taxonomy" id="9490"/>
    <lineage>
        <taxon>Eukaryota</taxon>
        <taxon>Metazoa</taxon>
        <taxon>Chordata</taxon>
        <taxon>Craniata</taxon>
        <taxon>Vertebrata</taxon>
        <taxon>Euteleostomi</taxon>
        <taxon>Mammalia</taxon>
        <taxon>Eutheria</taxon>
        <taxon>Euarchontoglires</taxon>
        <taxon>Primates</taxon>
        <taxon>Haplorrhini</taxon>
        <taxon>Platyrrhini</taxon>
        <taxon>Cebidae</taxon>
        <taxon>Callitrichinae</taxon>
        <taxon>Saguinus</taxon>
    </lineage>
</organism>
<dbReference type="Proteomes" id="UP001266305">
    <property type="component" value="Unassembled WGS sequence"/>
</dbReference>
<protein>
    <submittedName>
        <fullName evidence="2">Uncharacterized protein</fullName>
    </submittedName>
</protein>
<feature type="region of interest" description="Disordered" evidence="1">
    <location>
        <begin position="1"/>
        <end position="22"/>
    </location>
</feature>
<sequence length="153" mass="16111">MAGGHGPLTGDAPARGVSRSGALSVWGSPGRRMLPDLRYSLSGAPPVRVLLVACPRTGSSTQARRLELPELLNRAVQWAQLENPALRPLPTDGVDASPLALLPSGAARVLGNPGRSPGDLQGREGALPGRSHAPRWPRRTAEDAGREDAWPQQ</sequence>
<feature type="compositionally biased region" description="Basic and acidic residues" evidence="1">
    <location>
        <begin position="139"/>
        <end position="153"/>
    </location>
</feature>
<keyword evidence="3" id="KW-1185">Reference proteome</keyword>